<evidence type="ECO:0000256" key="4">
    <source>
        <dbReference type="ARBA" id="ARBA00023143"/>
    </source>
</evidence>
<evidence type="ECO:0000256" key="3">
    <source>
        <dbReference type="ARBA" id="ARBA00023054"/>
    </source>
</evidence>
<feature type="domain" description="Flagellar hook-associated protein 2 N-terminal" evidence="6">
    <location>
        <begin position="25"/>
        <end position="105"/>
    </location>
</feature>
<comment type="subunit">
    <text evidence="2 5">Homopentamer.</text>
</comment>
<dbReference type="GO" id="GO:0009421">
    <property type="term" value="C:bacterial-type flagellum filament cap"/>
    <property type="evidence" value="ECO:0007669"/>
    <property type="project" value="InterPro"/>
</dbReference>
<proteinExistence type="inferred from homology"/>
<dbReference type="PANTHER" id="PTHR30288:SF0">
    <property type="entry name" value="FLAGELLAR HOOK-ASSOCIATED PROTEIN 2"/>
    <property type="match status" value="1"/>
</dbReference>
<dbReference type="InterPro" id="IPR003481">
    <property type="entry name" value="FliD_N"/>
</dbReference>
<evidence type="ECO:0000259" key="7">
    <source>
        <dbReference type="Pfam" id="PF07195"/>
    </source>
</evidence>
<comment type="subcellular location">
    <subcellularLocation>
        <location evidence="5">Secreted</location>
    </subcellularLocation>
    <subcellularLocation>
        <location evidence="5">Bacterial flagellum</location>
    </subcellularLocation>
</comment>
<dbReference type="Proteomes" id="UP000180246">
    <property type="component" value="Unassembled WGS sequence"/>
</dbReference>
<dbReference type="Pfam" id="PF07195">
    <property type="entry name" value="FliD_C"/>
    <property type="match status" value="1"/>
</dbReference>
<organism evidence="8 9">
    <name type="scientific">Massilia timonae</name>
    <dbReference type="NCBI Taxonomy" id="47229"/>
    <lineage>
        <taxon>Bacteria</taxon>
        <taxon>Pseudomonadati</taxon>
        <taxon>Pseudomonadota</taxon>
        <taxon>Betaproteobacteria</taxon>
        <taxon>Burkholderiales</taxon>
        <taxon>Oxalobacteraceae</taxon>
        <taxon>Telluria group</taxon>
        <taxon>Massilia</taxon>
    </lineage>
</organism>
<keyword evidence="8" id="KW-0969">Cilium</keyword>
<evidence type="ECO:0000256" key="5">
    <source>
        <dbReference type="RuleBase" id="RU362066"/>
    </source>
</evidence>
<evidence type="ECO:0000313" key="8">
    <source>
        <dbReference type="EMBL" id="OIJ44128.1"/>
    </source>
</evidence>
<dbReference type="GO" id="GO:0007155">
    <property type="term" value="P:cell adhesion"/>
    <property type="evidence" value="ECO:0007669"/>
    <property type="project" value="InterPro"/>
</dbReference>
<evidence type="ECO:0000256" key="2">
    <source>
        <dbReference type="ARBA" id="ARBA00011255"/>
    </source>
</evidence>
<keyword evidence="4 5" id="KW-0975">Bacterial flagellum</keyword>
<reference evidence="8 9" key="1">
    <citation type="submission" date="2014-10" db="EMBL/GenBank/DDBJ databases">
        <authorList>
            <person name="Seo M.-J."/>
            <person name="Seok Y.J."/>
            <person name="Cha I.-T."/>
        </authorList>
    </citation>
    <scope>NUCLEOTIDE SEQUENCE [LARGE SCALE GENOMIC DNA]</scope>
    <source>
        <strain evidence="8 9">NEU</strain>
    </source>
</reference>
<comment type="similarity">
    <text evidence="1 5">Belongs to the FliD family.</text>
</comment>
<protein>
    <recommendedName>
        <fullName evidence="5">Flagellar hook-associated protein 2</fullName>
        <shortName evidence="5">HAP2</shortName>
    </recommendedName>
    <alternativeName>
        <fullName evidence="5">Flagellar cap protein</fullName>
    </alternativeName>
</protein>
<keyword evidence="8" id="KW-0966">Cell projection</keyword>
<dbReference type="RefSeq" id="WP_071360144.1">
    <property type="nucleotide sequence ID" value="NZ_JRYB01000001.1"/>
</dbReference>
<dbReference type="EMBL" id="JRYB01000001">
    <property type="protein sequence ID" value="OIJ44128.1"/>
    <property type="molecule type" value="Genomic_DNA"/>
</dbReference>
<dbReference type="PANTHER" id="PTHR30288">
    <property type="entry name" value="FLAGELLAR CAP/ASSEMBLY PROTEIN FLID"/>
    <property type="match status" value="1"/>
</dbReference>
<keyword evidence="5" id="KW-0964">Secreted</keyword>
<dbReference type="InterPro" id="IPR010809">
    <property type="entry name" value="FliD_C"/>
</dbReference>
<evidence type="ECO:0000313" key="9">
    <source>
        <dbReference type="Proteomes" id="UP000180246"/>
    </source>
</evidence>
<keyword evidence="8" id="KW-0282">Flagellum</keyword>
<feature type="domain" description="Flagellar hook-associated protein 2 C-terminal" evidence="7">
    <location>
        <begin position="225"/>
        <end position="450"/>
    </location>
</feature>
<accession>A0A1S2NGG7</accession>
<comment type="function">
    <text evidence="5">Required for morphogenesis and for the elongation of the flagellar filament by facilitating polymerization of the flagellin monomers at the tip of growing filament. Forms a capping structure, which prevents flagellin subunits (transported through the central channel of the flagellum) from leaking out without polymerization at the distal end.</text>
</comment>
<evidence type="ECO:0000259" key="6">
    <source>
        <dbReference type="Pfam" id="PF02465"/>
    </source>
</evidence>
<dbReference type="Pfam" id="PF02465">
    <property type="entry name" value="FliD_N"/>
    <property type="match status" value="1"/>
</dbReference>
<dbReference type="GO" id="GO:0009424">
    <property type="term" value="C:bacterial-type flagellum hook"/>
    <property type="evidence" value="ECO:0007669"/>
    <property type="project" value="UniProtKB-UniRule"/>
</dbReference>
<sequence>MATAITAPTYDPIPTANDLADKYIASRQAILNAQTTAANATEKGLSDLSSALSAFQTSLSSLTGLNKTMYAQSAVFGDAAIGSATATSTAAAGTYSFFVKQLAAASQVSYAGLGNATGVSGKLDIQMGGVDGTSFEVDLGATARDLTPRELAAAINAAEGNAGKVVASVVNTGNGTSELVLTAKDTGAASKITIDASGLQGDLDGNPLAAKLGAGNLRTLVDGVDAEIHVGGEGGTAITQASNTFTAIDGVKMTFTKAQASGAAPVSLTVGPDNTSTLANVQAFVDAFNKLKTTLTKLTAGNDPSTSADDGAFARDGGVRALADRLAALLRPGTGESLATYGIIATRSGTLEVNSDRLLAQLARNPTGLDTVIGAASASNPTGVAGELDKYLKSWSNGIDGQIKQRRDQNGTLQTRLADRQATLDLQHKAAYDRYLRQFTQLQSMQGVMNHNVSLFDALFGNDQD</sequence>
<dbReference type="GO" id="GO:0005576">
    <property type="term" value="C:extracellular region"/>
    <property type="evidence" value="ECO:0007669"/>
    <property type="project" value="UniProtKB-SubCell"/>
</dbReference>
<evidence type="ECO:0000256" key="1">
    <source>
        <dbReference type="ARBA" id="ARBA00009764"/>
    </source>
</evidence>
<keyword evidence="3" id="KW-0175">Coiled coil</keyword>
<dbReference type="AlphaFoldDB" id="A0A1S2NGG7"/>
<dbReference type="InterPro" id="IPR040026">
    <property type="entry name" value="FliD"/>
</dbReference>
<name>A0A1S2NGG7_9BURK</name>
<comment type="caution">
    <text evidence="8">The sequence shown here is derived from an EMBL/GenBank/DDBJ whole genome shotgun (WGS) entry which is preliminary data.</text>
</comment>
<gene>
    <name evidence="8" type="ORF">LO55_267</name>
</gene>